<dbReference type="Proteomes" id="UP001152531">
    <property type="component" value="Unassembled WGS sequence"/>
</dbReference>
<accession>A0ACA9Y4G4</accession>
<reference evidence="1" key="1">
    <citation type="submission" date="2022-06" db="EMBL/GenBank/DDBJ databases">
        <authorList>
            <person name="Legras J.-L."/>
            <person name="Devillers H."/>
            <person name="Grondin C."/>
        </authorList>
    </citation>
    <scope>NUCLEOTIDE SEQUENCE</scope>
    <source>
        <strain evidence="1">CLIB 1444</strain>
    </source>
</reference>
<proteinExistence type="predicted"/>
<evidence type="ECO:0000313" key="2">
    <source>
        <dbReference type="Proteomes" id="UP001152531"/>
    </source>
</evidence>
<organism evidence="1 2">
    <name type="scientific">[Candida] jaroonii</name>
    <dbReference type="NCBI Taxonomy" id="467808"/>
    <lineage>
        <taxon>Eukaryota</taxon>
        <taxon>Fungi</taxon>
        <taxon>Dikarya</taxon>
        <taxon>Ascomycota</taxon>
        <taxon>Saccharomycotina</taxon>
        <taxon>Pichiomycetes</taxon>
        <taxon>Debaryomycetaceae</taxon>
        <taxon>Yamadazyma</taxon>
    </lineage>
</organism>
<keyword evidence="2" id="KW-1185">Reference proteome</keyword>
<name>A0ACA9Y4G4_9ASCO</name>
<comment type="caution">
    <text evidence="1">The sequence shown here is derived from an EMBL/GenBank/DDBJ whole genome shotgun (WGS) entry which is preliminary data.</text>
</comment>
<protein>
    <submittedName>
        <fullName evidence="1">6-phosphogluconolactonase 3</fullName>
    </submittedName>
</protein>
<evidence type="ECO:0000313" key="1">
    <source>
        <dbReference type="EMBL" id="CAH6719830.1"/>
    </source>
</evidence>
<gene>
    <name evidence="1" type="ORF">CLIB1444_02S17480</name>
</gene>
<dbReference type="EMBL" id="CALSDN010000002">
    <property type="protein sequence ID" value="CAH6719830.1"/>
    <property type="molecule type" value="Genomic_DNA"/>
</dbReference>
<sequence length="259" mass="28552">MSSTVYAYEDSVDVAKALAKHVLKIQDQSIDQSGKFKIAVSGGSLGKVLKKALIDDKESFSQVKWDKWEVYFSDERLVPIDHEDSNCGLFISSVIDHLPSDVTKPKIISIDESLLTGKDGQVEGSDLEKDLAITKDYESKLPEDKQIDLILLGCGPDGHTCSLFPEHELLEENSKLIAFIKDSPKPPPRRITFTFPLLKKGKSIAFVAEGAGKAPILKEIFNDPTSKLPSKLVNELEVETCWFVNNAAVNGVDVIASKY</sequence>